<evidence type="ECO:0000256" key="14">
    <source>
        <dbReference type="ARBA" id="ARBA00048679"/>
    </source>
</evidence>
<keyword evidence="10" id="KW-0067">ATP-binding</keyword>
<protein>
    <recommendedName>
        <fullName evidence="2">non-specific serine/threonine protein kinase</fullName>
        <ecNumber evidence="2">2.7.11.1</ecNumber>
    </recommendedName>
</protein>
<feature type="compositionally biased region" description="Basic and acidic residues" evidence="15">
    <location>
        <begin position="1252"/>
        <end position="1272"/>
    </location>
</feature>
<evidence type="ECO:0000256" key="5">
    <source>
        <dbReference type="ARBA" id="ARBA00022679"/>
    </source>
</evidence>
<dbReference type="GO" id="GO:0016020">
    <property type="term" value="C:membrane"/>
    <property type="evidence" value="ECO:0007669"/>
    <property type="project" value="UniProtKB-SubCell"/>
</dbReference>
<evidence type="ECO:0000256" key="2">
    <source>
        <dbReference type="ARBA" id="ARBA00012513"/>
    </source>
</evidence>
<keyword evidence="3" id="KW-0723">Serine/threonine-protein kinase</keyword>
<name>A0A0S4J9M5_BODSA</name>
<dbReference type="GO" id="GO:0004674">
    <property type="term" value="F:protein serine/threonine kinase activity"/>
    <property type="evidence" value="ECO:0007669"/>
    <property type="project" value="UniProtKB-KW"/>
</dbReference>
<dbReference type="InterPro" id="IPR001611">
    <property type="entry name" value="Leu-rich_rpt"/>
</dbReference>
<dbReference type="EC" id="2.7.11.1" evidence="2"/>
<keyword evidence="4" id="KW-0433">Leucine-rich repeat</keyword>
<evidence type="ECO:0000256" key="11">
    <source>
        <dbReference type="ARBA" id="ARBA00022989"/>
    </source>
</evidence>
<dbReference type="Gene3D" id="3.80.10.10">
    <property type="entry name" value="Ribonuclease Inhibitor"/>
    <property type="match status" value="4"/>
</dbReference>
<dbReference type="InterPro" id="IPR051420">
    <property type="entry name" value="Ser_Thr_Kinases_DiverseReg"/>
</dbReference>
<evidence type="ECO:0000256" key="15">
    <source>
        <dbReference type="SAM" id="MobiDB-lite"/>
    </source>
</evidence>
<feature type="transmembrane region" description="Helical" evidence="16">
    <location>
        <begin position="1098"/>
        <end position="1116"/>
    </location>
</feature>
<evidence type="ECO:0000256" key="4">
    <source>
        <dbReference type="ARBA" id="ARBA00022614"/>
    </source>
</evidence>
<dbReference type="FunFam" id="3.80.10.10:FF:000129">
    <property type="entry name" value="Leucine-rich repeat receptor-like kinase"/>
    <property type="match status" value="1"/>
</dbReference>
<dbReference type="InterPro" id="IPR032675">
    <property type="entry name" value="LRR_dom_sf"/>
</dbReference>
<evidence type="ECO:0000256" key="3">
    <source>
        <dbReference type="ARBA" id="ARBA00022527"/>
    </source>
</evidence>
<evidence type="ECO:0000313" key="18">
    <source>
        <dbReference type="Proteomes" id="UP000051952"/>
    </source>
</evidence>
<keyword evidence="18" id="KW-1185">Reference proteome</keyword>
<organism evidence="17 18">
    <name type="scientific">Bodo saltans</name>
    <name type="common">Flagellated protozoan</name>
    <dbReference type="NCBI Taxonomy" id="75058"/>
    <lineage>
        <taxon>Eukaryota</taxon>
        <taxon>Discoba</taxon>
        <taxon>Euglenozoa</taxon>
        <taxon>Kinetoplastea</taxon>
        <taxon>Metakinetoplastina</taxon>
        <taxon>Eubodonida</taxon>
        <taxon>Bodonidae</taxon>
        <taxon>Bodo</taxon>
    </lineage>
</organism>
<keyword evidence="5" id="KW-0808">Transferase</keyword>
<keyword evidence="12 16" id="KW-0472">Membrane</keyword>
<evidence type="ECO:0000313" key="17">
    <source>
        <dbReference type="EMBL" id="CUG86925.1"/>
    </source>
</evidence>
<evidence type="ECO:0000256" key="7">
    <source>
        <dbReference type="ARBA" id="ARBA00022737"/>
    </source>
</evidence>
<gene>
    <name evidence="17" type="ORF">BSAL_00810</name>
</gene>
<dbReference type="SUPFAM" id="SSF52058">
    <property type="entry name" value="L domain-like"/>
    <property type="match status" value="1"/>
</dbReference>
<comment type="catalytic activity">
    <reaction evidence="14">
        <text>L-seryl-[protein] + ATP = O-phospho-L-seryl-[protein] + ADP + H(+)</text>
        <dbReference type="Rhea" id="RHEA:17989"/>
        <dbReference type="Rhea" id="RHEA-COMP:9863"/>
        <dbReference type="Rhea" id="RHEA-COMP:11604"/>
        <dbReference type="ChEBI" id="CHEBI:15378"/>
        <dbReference type="ChEBI" id="CHEBI:29999"/>
        <dbReference type="ChEBI" id="CHEBI:30616"/>
        <dbReference type="ChEBI" id="CHEBI:83421"/>
        <dbReference type="ChEBI" id="CHEBI:456216"/>
        <dbReference type="EC" id="2.7.11.1"/>
    </reaction>
</comment>
<keyword evidence="9" id="KW-0418">Kinase</keyword>
<feature type="transmembrane region" description="Helical" evidence="16">
    <location>
        <begin position="1128"/>
        <end position="1148"/>
    </location>
</feature>
<feature type="transmembrane region" description="Helical" evidence="16">
    <location>
        <begin position="950"/>
        <end position="969"/>
    </location>
</feature>
<evidence type="ECO:0000256" key="16">
    <source>
        <dbReference type="SAM" id="Phobius"/>
    </source>
</evidence>
<comment type="subcellular location">
    <subcellularLocation>
        <location evidence="1">Membrane</location>
    </subcellularLocation>
</comment>
<keyword evidence="7" id="KW-0677">Repeat</keyword>
<feature type="compositionally biased region" description="Basic and acidic residues" evidence="15">
    <location>
        <begin position="1282"/>
        <end position="1295"/>
    </location>
</feature>
<comment type="catalytic activity">
    <reaction evidence="13">
        <text>L-threonyl-[protein] + ATP = O-phospho-L-threonyl-[protein] + ADP + H(+)</text>
        <dbReference type="Rhea" id="RHEA:46608"/>
        <dbReference type="Rhea" id="RHEA-COMP:11060"/>
        <dbReference type="Rhea" id="RHEA-COMP:11605"/>
        <dbReference type="ChEBI" id="CHEBI:15378"/>
        <dbReference type="ChEBI" id="CHEBI:30013"/>
        <dbReference type="ChEBI" id="CHEBI:30616"/>
        <dbReference type="ChEBI" id="CHEBI:61977"/>
        <dbReference type="ChEBI" id="CHEBI:456216"/>
        <dbReference type="EC" id="2.7.11.1"/>
    </reaction>
</comment>
<dbReference type="Pfam" id="PF00560">
    <property type="entry name" value="LRR_1"/>
    <property type="match status" value="2"/>
</dbReference>
<keyword evidence="6 16" id="KW-0812">Transmembrane</keyword>
<dbReference type="PANTHER" id="PTHR48005">
    <property type="entry name" value="LEUCINE RICH REPEAT KINASE 2"/>
    <property type="match status" value="1"/>
</dbReference>
<dbReference type="EMBL" id="CYKH01001406">
    <property type="protein sequence ID" value="CUG86925.1"/>
    <property type="molecule type" value="Genomic_DNA"/>
</dbReference>
<evidence type="ECO:0000256" key="9">
    <source>
        <dbReference type="ARBA" id="ARBA00022777"/>
    </source>
</evidence>
<evidence type="ECO:0000256" key="6">
    <source>
        <dbReference type="ARBA" id="ARBA00022692"/>
    </source>
</evidence>
<dbReference type="Proteomes" id="UP000051952">
    <property type="component" value="Unassembled WGS sequence"/>
</dbReference>
<keyword evidence="8" id="KW-0547">Nucleotide-binding</keyword>
<dbReference type="OrthoDB" id="1728874at2759"/>
<feature type="transmembrane region" description="Helical" evidence="16">
    <location>
        <begin position="1160"/>
        <end position="1182"/>
    </location>
</feature>
<dbReference type="VEuPathDB" id="TriTrypDB:BSAL_00810"/>
<dbReference type="Pfam" id="PF13855">
    <property type="entry name" value="LRR_8"/>
    <property type="match status" value="1"/>
</dbReference>
<accession>A0A0S4J9M5</accession>
<dbReference type="SMART" id="SM00369">
    <property type="entry name" value="LRR_TYP"/>
    <property type="match status" value="8"/>
</dbReference>
<proteinExistence type="predicted"/>
<feature type="transmembrane region" description="Helical" evidence="16">
    <location>
        <begin position="981"/>
        <end position="1002"/>
    </location>
</feature>
<evidence type="ECO:0000256" key="12">
    <source>
        <dbReference type="ARBA" id="ARBA00023136"/>
    </source>
</evidence>
<dbReference type="InterPro" id="IPR003591">
    <property type="entry name" value="Leu-rich_rpt_typical-subtyp"/>
</dbReference>
<dbReference type="GO" id="GO:0005524">
    <property type="term" value="F:ATP binding"/>
    <property type="evidence" value="ECO:0007669"/>
    <property type="project" value="UniProtKB-KW"/>
</dbReference>
<evidence type="ECO:0000256" key="13">
    <source>
        <dbReference type="ARBA" id="ARBA00047899"/>
    </source>
</evidence>
<evidence type="ECO:0000256" key="10">
    <source>
        <dbReference type="ARBA" id="ARBA00022840"/>
    </source>
</evidence>
<reference evidence="18" key="1">
    <citation type="submission" date="2015-09" db="EMBL/GenBank/DDBJ databases">
        <authorList>
            <consortium name="Pathogen Informatics"/>
        </authorList>
    </citation>
    <scope>NUCLEOTIDE SEQUENCE [LARGE SCALE GENOMIC DNA]</scope>
    <source>
        <strain evidence="18">Lake Konstanz</strain>
    </source>
</reference>
<dbReference type="PANTHER" id="PTHR48005:SF66">
    <property type="entry name" value="PROTEIN KINASE DOMAIN-CONTAINING PROTEIN"/>
    <property type="match status" value="1"/>
</dbReference>
<sequence length="1336" mass="143029">MQFFRLLVELFSRFFYDTFKLLLFLRLLKMMIIPTSFTVLVLLCAWPCSSAGIPCNCNQFIDILMELYDGTNGPSWTSNTNWGSTSGGDMCSLPWFGVVCFQSTSIISISLPNNNLKGSLPLSWGALTALTLVNLSGNALVGALPTEWGNMTSLQTCDLSENQLEGALPNSWVNMTVLSMLFLNNNQFFQQSLPSVWGVATSALTTLVLSNSQLTGQLPLSWGNMTSLRYVDISSNSLIGSIPASWSALESLQTLCLQSNPNLGGQLPDSFALLTQLTTLYLQNNNFTGSLPPAWGSLTELSMLNLSSNMISGPLPLLWSGMTKLTVLLLNSNQLSGSLPAEWGGMVKLQHLDVSINHLSGTLPSPWWSLSMLTMLIVTQNSITGTLPKSWPLGLDLLASLCLNGNFLVGTVPTEWGDWMALGVLLLHNNCLRGMIPSTLTSISTIRICNTHLIPMNPACDYPRNWPFACNALSRSASETSTNSLSLSVGLCSASTTAKELPSTTFSRSSKSLTNFSFLRSSTLSSSGGTLTAISLHSLTHSSWFPSSSSSLSLASISTNSATAIQTSSPFQSPSMPMSTLTNTTARTTSNTSSWATATRVGSTTMDATNTLSRPTQTLVSASTTFVVEEWCNSSALHGITEIALTSVVQDVSASVSSTTLLLLLLPAMDSVSAHNISSHGNKDAPTTATFTSISIPRRTLRESPNFALNFSFLHFFDNGMATESQQESSSASRLAASGAALVAGDSALQLMWVLGASGLSSSTSSWACVVAGLPTGQRWVDETQTSVLRATTAVLRFTFSCNTTSTTATAGTSPLDLFIVTVLVPSPGVADDLAGQVTTATKYSQIVSILAGGASSGSALGRVLATRSMVLCSADAAVGGGVIDLNLHLCLETDGATGSIAARSAILSNLILLAAVSAVLLAFSFAWARFTCTQIVDGLIEFRLPSSLMIAWTATVPSTSAATTLLLARVASSSCTGLDVLLGLVGCAATIIPCALLLLVWNAFCREPTPKWLCLKRNESTTSTMNETYAQWVYRSVKRHGLRQDWEWVGAGTLPAWSVLLEYRVLWYVAVDSGVLVVSAVLAVASGFGSASQCQGLTIVVMLLLALQCSVLMLLKPLTTFFSHLQSAVTLVLTFLSVLAQLLFIAASSNNPNCVSAVWLVDASAGCNLAVVGVSVVRMVLDAWETWLALRRRFHRLLLLRAELLLVPFESPLHVHRLDQHTALSNTKRKDPDPQRKAAALAKQPPQSFTVDKEQRLEDNVAPHSLTRETTEDAELSATNLREEQAGIRREDPPVRNNNHNEMMFWDSSGAAKTLAAPSRMNGDDHEAVLLTFQL</sequence>
<feature type="transmembrane region" description="Helical" evidence="16">
    <location>
        <begin position="907"/>
        <end position="929"/>
    </location>
</feature>
<evidence type="ECO:0000256" key="1">
    <source>
        <dbReference type="ARBA" id="ARBA00004370"/>
    </source>
</evidence>
<feature type="region of interest" description="Disordered" evidence="15">
    <location>
        <begin position="1223"/>
        <end position="1299"/>
    </location>
</feature>
<evidence type="ECO:0000256" key="8">
    <source>
        <dbReference type="ARBA" id="ARBA00022741"/>
    </source>
</evidence>
<dbReference type="FunFam" id="3.80.10.10:FF:000095">
    <property type="entry name" value="LRR receptor-like serine/threonine-protein kinase GSO1"/>
    <property type="match status" value="1"/>
</dbReference>
<feature type="region of interest" description="Disordered" evidence="15">
    <location>
        <begin position="568"/>
        <end position="594"/>
    </location>
</feature>
<feature type="transmembrane region" description="Helical" evidence="16">
    <location>
        <begin position="1066"/>
        <end position="1086"/>
    </location>
</feature>
<keyword evidence="11 16" id="KW-1133">Transmembrane helix</keyword>